<dbReference type="Proteomes" id="UP000541352">
    <property type="component" value="Unassembled WGS sequence"/>
</dbReference>
<dbReference type="InterPro" id="IPR008030">
    <property type="entry name" value="NmrA-like"/>
</dbReference>
<dbReference type="InterPro" id="IPR036291">
    <property type="entry name" value="NAD(P)-bd_dom_sf"/>
</dbReference>
<dbReference type="EMBL" id="JACIBY010000026">
    <property type="protein sequence ID" value="MBB3842106.1"/>
    <property type="molecule type" value="Genomic_DNA"/>
</dbReference>
<dbReference type="Gene3D" id="3.40.50.720">
    <property type="entry name" value="NAD(P)-binding Rossmann-like Domain"/>
    <property type="match status" value="1"/>
</dbReference>
<keyword evidence="2" id="KW-0560">Oxidoreductase</keyword>
<name>A0A7W5ZSI8_9BACT</name>
<dbReference type="InterPro" id="IPR052718">
    <property type="entry name" value="NmrA-type_oxidoreductase"/>
</dbReference>
<accession>A0A7W5ZSI8</accession>
<reference evidence="2 3" key="1">
    <citation type="submission" date="2020-08" db="EMBL/GenBank/DDBJ databases">
        <title>Genomic Encyclopedia of Type Strains, Phase IV (KMG-IV): sequencing the most valuable type-strain genomes for metagenomic binning, comparative biology and taxonomic classification.</title>
        <authorList>
            <person name="Goeker M."/>
        </authorList>
    </citation>
    <scope>NUCLEOTIDE SEQUENCE [LARGE SCALE GENOMIC DNA]</scope>
    <source>
        <strain evidence="2 3">DSM 17976</strain>
    </source>
</reference>
<evidence type="ECO:0000313" key="2">
    <source>
        <dbReference type="EMBL" id="MBB3842106.1"/>
    </source>
</evidence>
<dbReference type="Gene3D" id="3.90.25.10">
    <property type="entry name" value="UDP-galactose 4-epimerase, domain 1"/>
    <property type="match status" value="1"/>
</dbReference>
<dbReference type="RefSeq" id="WP_183980230.1">
    <property type="nucleotide sequence ID" value="NZ_JACIBY010000026.1"/>
</dbReference>
<dbReference type="AlphaFoldDB" id="A0A7W5ZSI8"/>
<evidence type="ECO:0000259" key="1">
    <source>
        <dbReference type="Pfam" id="PF05368"/>
    </source>
</evidence>
<dbReference type="PANTHER" id="PTHR47129">
    <property type="entry name" value="QUINONE OXIDOREDUCTASE 2"/>
    <property type="match status" value="1"/>
</dbReference>
<keyword evidence="3" id="KW-1185">Reference proteome</keyword>
<evidence type="ECO:0000313" key="3">
    <source>
        <dbReference type="Proteomes" id="UP000541352"/>
    </source>
</evidence>
<comment type="caution">
    <text evidence="2">The sequence shown here is derived from an EMBL/GenBank/DDBJ whole genome shotgun (WGS) entry which is preliminary data.</text>
</comment>
<dbReference type="EC" id="1.6.5.2" evidence="2"/>
<proteinExistence type="predicted"/>
<sequence>MILVTGATGQLGGSVVENLLTKVPASEIAVLVRDAAKAEHLAAQGVDVRVSSYFDKASLASALQGIEKVLLVSSNDFNDRLGQHKNVVDAAKNAGVKHILYTGVAMKDINESPLKPLLGDHFQTEDYIKESGLTYTFLQNNLYFEVIPMFVGAGVLETGIFFPAGNGKVAFAARQELAKATATILTTEGHENKTYPLTGSEAYSFAEIAVELSTLSGKNVPYVSPEPAAFEGALKQFGLPEGIILMSVLFAAAVKNEDFDQPSPILETILGHKTMPLAAFLKEAFALETV</sequence>
<gene>
    <name evidence="2" type="ORF">FHS57_006137</name>
</gene>
<organism evidence="2 3">
    <name type="scientific">Runella defluvii</name>
    <dbReference type="NCBI Taxonomy" id="370973"/>
    <lineage>
        <taxon>Bacteria</taxon>
        <taxon>Pseudomonadati</taxon>
        <taxon>Bacteroidota</taxon>
        <taxon>Cytophagia</taxon>
        <taxon>Cytophagales</taxon>
        <taxon>Spirosomataceae</taxon>
        <taxon>Runella</taxon>
    </lineage>
</organism>
<dbReference type="PANTHER" id="PTHR47129:SF1">
    <property type="entry name" value="NMRA-LIKE DOMAIN-CONTAINING PROTEIN"/>
    <property type="match status" value="1"/>
</dbReference>
<dbReference type="GO" id="GO:0003955">
    <property type="term" value="F:NAD(P)H dehydrogenase (quinone) activity"/>
    <property type="evidence" value="ECO:0007669"/>
    <property type="project" value="UniProtKB-EC"/>
</dbReference>
<feature type="domain" description="NmrA-like" evidence="1">
    <location>
        <begin position="2"/>
        <end position="254"/>
    </location>
</feature>
<dbReference type="Pfam" id="PF05368">
    <property type="entry name" value="NmrA"/>
    <property type="match status" value="1"/>
</dbReference>
<dbReference type="SUPFAM" id="SSF51735">
    <property type="entry name" value="NAD(P)-binding Rossmann-fold domains"/>
    <property type="match status" value="1"/>
</dbReference>
<protein>
    <submittedName>
        <fullName evidence="2">NAD(P)H dehydrogenase (Quinone)</fullName>
        <ecNumber evidence="2">1.6.5.2</ecNumber>
    </submittedName>
</protein>
<dbReference type="CDD" id="cd05269">
    <property type="entry name" value="TMR_SDR_a"/>
    <property type="match status" value="1"/>
</dbReference>